<evidence type="ECO:0000313" key="7">
    <source>
        <dbReference type="Proteomes" id="UP000015441"/>
    </source>
</evidence>
<evidence type="ECO:0000256" key="2">
    <source>
        <dbReference type="ARBA" id="ARBA00022705"/>
    </source>
</evidence>
<dbReference type="eggNOG" id="KOG2543">
    <property type="taxonomic scope" value="Eukaryota"/>
</dbReference>
<comment type="caution">
    <text evidence="6">The sequence shown here is derived from an EMBL/GenBank/DDBJ whole genome shotgun (WGS) entry which is preliminary data.</text>
</comment>
<keyword evidence="3" id="KW-0539">Nucleus</keyword>
<dbReference type="AlphaFoldDB" id="N1JE49"/>
<feature type="domain" description="Origin recognition complex subunit 5 C-terminal" evidence="4">
    <location>
        <begin position="323"/>
        <end position="458"/>
    </location>
</feature>
<dbReference type="Proteomes" id="UP000015441">
    <property type="component" value="Unassembled WGS sequence"/>
</dbReference>
<evidence type="ECO:0000256" key="3">
    <source>
        <dbReference type="ARBA" id="ARBA00023242"/>
    </source>
</evidence>
<dbReference type="FunCoup" id="N1JE49">
    <property type="interactions" value="798"/>
</dbReference>
<evidence type="ECO:0000259" key="5">
    <source>
        <dbReference type="Pfam" id="PF21639"/>
    </source>
</evidence>
<dbReference type="InParanoid" id="N1JE49"/>
<keyword evidence="2" id="KW-0235">DNA replication</keyword>
<evidence type="ECO:0000313" key="6">
    <source>
        <dbReference type="EMBL" id="CCU80691.1"/>
    </source>
</evidence>
<feature type="domain" description="ORC5 lid" evidence="5">
    <location>
        <begin position="250"/>
        <end position="309"/>
    </location>
</feature>
<dbReference type="GO" id="GO:0003688">
    <property type="term" value="F:DNA replication origin binding"/>
    <property type="evidence" value="ECO:0007669"/>
    <property type="project" value="TreeGrafter"/>
</dbReference>
<keyword evidence="7" id="KW-1185">Reference proteome</keyword>
<dbReference type="Pfam" id="PF21639">
    <property type="entry name" value="ORC5_lid"/>
    <property type="match status" value="1"/>
</dbReference>
<dbReference type="PANTHER" id="PTHR12705:SF0">
    <property type="entry name" value="ORIGIN RECOGNITION COMPLEX SUBUNIT 5"/>
    <property type="match status" value="1"/>
</dbReference>
<evidence type="ECO:0000256" key="1">
    <source>
        <dbReference type="ARBA" id="ARBA00004123"/>
    </source>
</evidence>
<name>N1JE49_BLUG1</name>
<dbReference type="HOGENOM" id="CLU_028223_2_0_1"/>
<dbReference type="InterPro" id="IPR020796">
    <property type="entry name" value="ORC5"/>
</dbReference>
<sequence length="564" mass="63259">MNSTFSLINESDFLTISSKLPCREQQLRALTTLVSVSLTTSNYNITQRLNSRLAPNVVTSSFMVLKLPGKNTAAKLVLDHLSKDNHNVTKNDRVNSGDSLRYTFLNIAEYIGSRHLFEQTIGLIAKTLESERVPGPVGNISEFAVEIQLLIEEWNSGITGRKRLVLVFDGIDKMQDPLPTLIPAIARMAEMIQSLTNIFIVTCPRPLFLHIPGVPHIAFPSYSKAECIHLITLIKPFPLLPKKEETKSTWCRFTMAVYDSISKHCGRDIISFRDLCLRLWPLFTQPIISGDIEANPFSRLMVANRHLFQDDSDQCYTNIADLLPSYSRLLLTASYLASFNPSRNDALFFIKKSADKRRKKGGGTALTSSKPGVSKSRKIPRKLLGAQAFVLERMLAIFHTILEDSDVRKGSMSGFTVRKSTLNGSADVQMGVATLVSLRLLVRIGRLNAGDILDAGMKNLDFDYSRSLNLLLNMNAHVAYLSTISIQPGVNTLRQDFVNYPQRLVGAYDFRSSNKCELKLYIYYNADLIHSSPDDRNFLDLNIRTSTSDPQKPPHNFLSYIALD</sequence>
<dbReference type="GO" id="GO:0005664">
    <property type="term" value="C:nuclear origin of replication recognition complex"/>
    <property type="evidence" value="ECO:0007669"/>
    <property type="project" value="TreeGrafter"/>
</dbReference>
<accession>N1JE49</accession>
<organism evidence="6 7">
    <name type="scientific">Blumeria graminis f. sp. hordei (strain DH14)</name>
    <name type="common">Barley powdery mildew</name>
    <name type="synonym">Oidium monilioides f. sp. hordei</name>
    <dbReference type="NCBI Taxonomy" id="546991"/>
    <lineage>
        <taxon>Eukaryota</taxon>
        <taxon>Fungi</taxon>
        <taxon>Dikarya</taxon>
        <taxon>Ascomycota</taxon>
        <taxon>Pezizomycotina</taxon>
        <taxon>Leotiomycetes</taxon>
        <taxon>Erysiphales</taxon>
        <taxon>Erysiphaceae</taxon>
        <taxon>Blumeria</taxon>
        <taxon>Blumeria hordei</taxon>
    </lineage>
</organism>
<protein>
    <submittedName>
        <fullName evidence="6">Origin recognition complex subunit Orc5/Orc5</fullName>
    </submittedName>
</protein>
<dbReference type="EMBL" id="CAUH01004756">
    <property type="protein sequence ID" value="CCU80691.1"/>
    <property type="molecule type" value="Genomic_DNA"/>
</dbReference>
<comment type="subcellular location">
    <subcellularLocation>
        <location evidence="1">Nucleus</location>
    </subcellularLocation>
</comment>
<dbReference type="GO" id="GO:0006270">
    <property type="term" value="P:DNA replication initiation"/>
    <property type="evidence" value="ECO:0007669"/>
    <property type="project" value="TreeGrafter"/>
</dbReference>
<gene>
    <name evidence="6" type="ORF">BGHDH14_bgh06134</name>
</gene>
<dbReference type="PANTHER" id="PTHR12705">
    <property type="entry name" value="ORIGIN RECOGNITION COMPLEX SUBUNIT 5"/>
    <property type="match status" value="1"/>
</dbReference>
<reference evidence="6 7" key="1">
    <citation type="journal article" date="2010" name="Science">
        <title>Genome expansion and gene loss in powdery mildew fungi reveal tradeoffs in extreme parasitism.</title>
        <authorList>
            <person name="Spanu P.D."/>
            <person name="Abbott J.C."/>
            <person name="Amselem J."/>
            <person name="Burgis T.A."/>
            <person name="Soanes D.M."/>
            <person name="Stueber K."/>
            <person name="Ver Loren van Themaat E."/>
            <person name="Brown J.K.M."/>
            <person name="Butcher S.A."/>
            <person name="Gurr S.J."/>
            <person name="Lebrun M.-H."/>
            <person name="Ridout C.J."/>
            <person name="Schulze-Lefert P."/>
            <person name="Talbot N.J."/>
            <person name="Ahmadinejad N."/>
            <person name="Ametz C."/>
            <person name="Barton G.R."/>
            <person name="Benjdia M."/>
            <person name="Bidzinski P."/>
            <person name="Bindschedler L.V."/>
            <person name="Both M."/>
            <person name="Brewer M.T."/>
            <person name="Cadle-Davidson L."/>
            <person name="Cadle-Davidson M.M."/>
            <person name="Collemare J."/>
            <person name="Cramer R."/>
            <person name="Frenkel O."/>
            <person name="Godfrey D."/>
            <person name="Harriman J."/>
            <person name="Hoede C."/>
            <person name="King B.C."/>
            <person name="Klages S."/>
            <person name="Kleemann J."/>
            <person name="Knoll D."/>
            <person name="Koti P.S."/>
            <person name="Kreplak J."/>
            <person name="Lopez-Ruiz F.J."/>
            <person name="Lu X."/>
            <person name="Maekawa T."/>
            <person name="Mahanil S."/>
            <person name="Micali C."/>
            <person name="Milgroom M.G."/>
            <person name="Montana G."/>
            <person name="Noir S."/>
            <person name="O'Connell R.J."/>
            <person name="Oberhaensli S."/>
            <person name="Parlange F."/>
            <person name="Pedersen C."/>
            <person name="Quesneville H."/>
            <person name="Reinhardt R."/>
            <person name="Rott M."/>
            <person name="Sacristan S."/>
            <person name="Schmidt S.M."/>
            <person name="Schoen M."/>
            <person name="Skamnioti P."/>
            <person name="Sommer H."/>
            <person name="Stephens A."/>
            <person name="Takahara H."/>
            <person name="Thordal-Christensen H."/>
            <person name="Vigouroux M."/>
            <person name="Wessling R."/>
            <person name="Wicker T."/>
            <person name="Panstruga R."/>
        </authorList>
    </citation>
    <scope>NUCLEOTIDE SEQUENCE [LARGE SCALE GENOMIC DNA]</scope>
    <source>
        <strain evidence="6">DH14</strain>
    </source>
</reference>
<proteinExistence type="predicted"/>
<evidence type="ECO:0000259" key="4">
    <source>
        <dbReference type="Pfam" id="PF14630"/>
    </source>
</evidence>
<dbReference type="InterPro" id="IPR048866">
    <property type="entry name" value="ORC5_lid"/>
</dbReference>
<dbReference type="Pfam" id="PF14630">
    <property type="entry name" value="ORC5_C"/>
    <property type="match status" value="1"/>
</dbReference>
<dbReference type="OrthoDB" id="365981at2759"/>
<dbReference type="STRING" id="546991.N1JE49"/>
<dbReference type="InterPro" id="IPR047088">
    <property type="entry name" value="ORC5_C"/>
</dbReference>